<accession>A0A8E0TSP4</accession>
<evidence type="ECO:0000256" key="2">
    <source>
        <dbReference type="SAM" id="SignalP"/>
    </source>
</evidence>
<gene>
    <name evidence="3" type="ORF">MBEBAB_2739</name>
</gene>
<protein>
    <recommendedName>
        <fullName evidence="5">Tetratricopeptide repeat protein</fullName>
    </recommendedName>
</protein>
<feature type="region of interest" description="Disordered" evidence="1">
    <location>
        <begin position="217"/>
        <end position="243"/>
    </location>
</feature>
<reference evidence="4" key="1">
    <citation type="journal article" date="2013" name="Genome Announc.">
        <title>Draft Genome Sequence of the Dimorphic Prosthecate Bacterium Brevundimonas abyssalis TAR-001T.</title>
        <authorList>
            <person name="Tsubouchi T."/>
            <person name="Nishi S."/>
            <person name="Usui K."/>
            <person name="Shimane Y."/>
            <person name="Takaki Y."/>
            <person name="Maruyama T."/>
            <person name="Hatada Y."/>
        </authorList>
    </citation>
    <scope>NUCLEOTIDE SEQUENCE [LARGE SCALE GENOMIC DNA]</scope>
    <source>
        <strain evidence="4">TAR-001</strain>
    </source>
</reference>
<feature type="chain" id="PRO_5034684887" description="Tetratricopeptide repeat protein" evidence="2">
    <location>
        <begin position="23"/>
        <end position="243"/>
    </location>
</feature>
<proteinExistence type="predicted"/>
<name>A0A8E0TSP4_9CAUL</name>
<evidence type="ECO:0008006" key="5">
    <source>
        <dbReference type="Google" id="ProtNLM"/>
    </source>
</evidence>
<sequence>MRLGLVIAASLALMLGAPDARAQTYTLADAAEAVATSDLAALQYVAADQALLDQLQATDPESLIEFHLAMAQAYEDAGLEDEALEAYQAALVAISRIRGRGHLSMADPMIAVARLTDDPAVRATWFENAYRIRRNHLGRAHPTLSPYLDELNAARAEAGLEASAKRGSACAASRTSIWSMSTGPPTAPPPARPPPPRCSAAGLIASASAWPRSACPATVRRAPSRAPPSGRWSSAPIRTATWS</sequence>
<feature type="compositionally biased region" description="Low complexity" evidence="1">
    <location>
        <begin position="227"/>
        <end position="236"/>
    </location>
</feature>
<evidence type="ECO:0000313" key="4">
    <source>
        <dbReference type="Proteomes" id="UP000016569"/>
    </source>
</evidence>
<dbReference type="InterPro" id="IPR011990">
    <property type="entry name" value="TPR-like_helical_dom_sf"/>
</dbReference>
<keyword evidence="2" id="KW-0732">Signal</keyword>
<dbReference type="AlphaFoldDB" id="A0A8E0TSP4"/>
<feature type="signal peptide" evidence="2">
    <location>
        <begin position="1"/>
        <end position="22"/>
    </location>
</feature>
<dbReference type="RefSeq" id="WP_021698583.1">
    <property type="nucleotide sequence ID" value="NZ_BATC01000079.1"/>
</dbReference>
<evidence type="ECO:0000313" key="3">
    <source>
        <dbReference type="EMBL" id="GAD60489.1"/>
    </source>
</evidence>
<organism evidence="3 4">
    <name type="scientific">Brevundimonas abyssalis TAR-001</name>
    <dbReference type="NCBI Taxonomy" id="1391729"/>
    <lineage>
        <taxon>Bacteria</taxon>
        <taxon>Pseudomonadati</taxon>
        <taxon>Pseudomonadota</taxon>
        <taxon>Alphaproteobacteria</taxon>
        <taxon>Caulobacterales</taxon>
        <taxon>Caulobacteraceae</taxon>
        <taxon>Brevundimonas</taxon>
    </lineage>
</organism>
<dbReference type="Proteomes" id="UP000016569">
    <property type="component" value="Unassembled WGS sequence"/>
</dbReference>
<evidence type="ECO:0000256" key="1">
    <source>
        <dbReference type="SAM" id="MobiDB-lite"/>
    </source>
</evidence>
<feature type="region of interest" description="Disordered" evidence="1">
    <location>
        <begin position="180"/>
        <end position="200"/>
    </location>
</feature>
<comment type="caution">
    <text evidence="3">The sequence shown here is derived from an EMBL/GenBank/DDBJ whole genome shotgun (WGS) entry which is preliminary data.</text>
</comment>
<dbReference type="Gene3D" id="1.25.40.10">
    <property type="entry name" value="Tetratricopeptide repeat domain"/>
    <property type="match status" value="1"/>
</dbReference>
<feature type="compositionally biased region" description="Pro residues" evidence="1">
    <location>
        <begin position="185"/>
        <end position="197"/>
    </location>
</feature>
<dbReference type="EMBL" id="BATC01000079">
    <property type="protein sequence ID" value="GAD60489.1"/>
    <property type="molecule type" value="Genomic_DNA"/>
</dbReference>
<dbReference type="OrthoDB" id="10004461at2"/>
<keyword evidence="4" id="KW-1185">Reference proteome</keyword>